<dbReference type="AlphaFoldDB" id="A0A6J5KEM3"/>
<dbReference type="InterPro" id="IPR036291">
    <property type="entry name" value="NAD(P)-bd_dom_sf"/>
</dbReference>
<dbReference type="GeneID" id="27801673"/>
<dbReference type="NCBIfam" id="NF005559">
    <property type="entry name" value="PRK07231.1"/>
    <property type="match status" value="1"/>
</dbReference>
<dbReference type="Pfam" id="PF13561">
    <property type="entry name" value="adh_short_C2"/>
    <property type="match status" value="1"/>
</dbReference>
<dbReference type="FunFam" id="3.40.50.720:FF:000084">
    <property type="entry name" value="Short-chain dehydrogenase reductase"/>
    <property type="match status" value="1"/>
</dbReference>
<dbReference type="InterPro" id="IPR002347">
    <property type="entry name" value="SDR_fam"/>
</dbReference>
<comment type="similarity">
    <text evidence="1">Belongs to the short-chain dehydrogenases/reductases (SDR) family.</text>
</comment>
<dbReference type="PANTHER" id="PTHR43639">
    <property type="entry name" value="OXIDOREDUCTASE, SHORT-CHAIN DEHYDROGENASE/REDUCTASE FAMILY (AFU_ORTHOLOGUE AFUA_5G02870)"/>
    <property type="match status" value="1"/>
</dbReference>
<dbReference type="InterPro" id="IPR057326">
    <property type="entry name" value="KR_dom"/>
</dbReference>
<evidence type="ECO:0000259" key="3">
    <source>
        <dbReference type="SMART" id="SM00822"/>
    </source>
</evidence>
<evidence type="ECO:0000313" key="5">
    <source>
        <dbReference type="Proteomes" id="UP000494102"/>
    </source>
</evidence>
<dbReference type="PANTHER" id="PTHR43639:SF1">
    <property type="entry name" value="SHORT-CHAIN DEHYDROGENASE_REDUCTASE FAMILY PROTEIN"/>
    <property type="match status" value="1"/>
</dbReference>
<gene>
    <name evidence="4" type="primary">ycdF_1</name>
    <name evidence="4" type="ORF">LMG9964_05491</name>
</gene>
<reference evidence="4 5" key="1">
    <citation type="submission" date="2020-04" db="EMBL/GenBank/DDBJ databases">
        <authorList>
            <person name="De Canck E."/>
        </authorList>
    </citation>
    <scope>NUCLEOTIDE SEQUENCE [LARGE SCALE GENOMIC DNA]</scope>
    <source>
        <strain evidence="4 5">LMG 9964</strain>
    </source>
</reference>
<sequence>MSKLAYKTAVVTGASKGIGAAVAKALAAEGAAVVVNYSSSKKGADAVVDAITAAGGKAVAIGGDVSKLADAQAIVDGAIEHFGRLDIVVNNAGIYELASIDDVTEEHFHEQFNINVLGTLLVTQAAIKHLLDGGSIINISSVASRAALPRTAVYAGTKGAIDAITAVLSRELGPRHIRVNSINPSIVLTEGTHSAGIVGSDFDAMVLRQTPLGHLGQPDDIAAVAVFLASDDARWITGDNLLVGGGFR</sequence>
<accession>A0A6J5KEM3</accession>
<dbReference type="PROSITE" id="PS00061">
    <property type="entry name" value="ADH_SHORT"/>
    <property type="match status" value="1"/>
</dbReference>
<protein>
    <submittedName>
        <fullName evidence="4">Glucose 1-dehydrogenase 2</fullName>
        <ecNumber evidence="4">1.1.1.47</ecNumber>
    </submittedName>
</protein>
<evidence type="ECO:0000256" key="1">
    <source>
        <dbReference type="ARBA" id="ARBA00006484"/>
    </source>
</evidence>
<feature type="domain" description="Ketoreductase" evidence="3">
    <location>
        <begin position="7"/>
        <end position="190"/>
    </location>
</feature>
<dbReference type="Proteomes" id="UP000494102">
    <property type="component" value="Unassembled WGS sequence"/>
</dbReference>
<dbReference type="Gene3D" id="3.40.50.720">
    <property type="entry name" value="NAD(P)-binding Rossmann-like Domain"/>
    <property type="match status" value="1"/>
</dbReference>
<dbReference type="SMART" id="SM00822">
    <property type="entry name" value="PKS_KR"/>
    <property type="match status" value="1"/>
</dbReference>
<dbReference type="EMBL" id="CADILN010000010">
    <property type="protein sequence ID" value="CAB4051812.1"/>
    <property type="molecule type" value="Genomic_DNA"/>
</dbReference>
<dbReference type="GO" id="GO:0047936">
    <property type="term" value="F:glucose 1-dehydrogenase [NAD(P)+] activity"/>
    <property type="evidence" value="ECO:0007669"/>
    <property type="project" value="UniProtKB-EC"/>
</dbReference>
<dbReference type="RefSeq" id="WP_015004589.1">
    <property type="nucleotide sequence ID" value="NZ_CADILN010000010.1"/>
</dbReference>
<dbReference type="SUPFAM" id="SSF51735">
    <property type="entry name" value="NAD(P)-binding Rossmann-fold domains"/>
    <property type="match status" value="1"/>
</dbReference>
<dbReference type="PRINTS" id="PR00081">
    <property type="entry name" value="GDHRDH"/>
</dbReference>
<proteinExistence type="inferred from homology"/>
<evidence type="ECO:0000256" key="2">
    <source>
        <dbReference type="ARBA" id="ARBA00023002"/>
    </source>
</evidence>
<keyword evidence="2 4" id="KW-0560">Oxidoreductase</keyword>
<organism evidence="4 5">
    <name type="scientific">Paraburkholderia phenoliruptrix</name>
    <dbReference type="NCBI Taxonomy" id="252970"/>
    <lineage>
        <taxon>Bacteria</taxon>
        <taxon>Pseudomonadati</taxon>
        <taxon>Pseudomonadota</taxon>
        <taxon>Betaproteobacteria</taxon>
        <taxon>Burkholderiales</taxon>
        <taxon>Burkholderiaceae</taxon>
        <taxon>Paraburkholderia</taxon>
    </lineage>
</organism>
<dbReference type="InterPro" id="IPR020904">
    <property type="entry name" value="Sc_DH/Rdtase_CS"/>
</dbReference>
<dbReference type="PRINTS" id="PR00080">
    <property type="entry name" value="SDRFAMILY"/>
</dbReference>
<name>A0A6J5KEM3_9BURK</name>
<evidence type="ECO:0000313" key="4">
    <source>
        <dbReference type="EMBL" id="CAB4051812.1"/>
    </source>
</evidence>
<dbReference type="EC" id="1.1.1.47" evidence="4"/>